<evidence type="ECO:0000259" key="3">
    <source>
        <dbReference type="PROSITE" id="PS50102"/>
    </source>
</evidence>
<organism evidence="4 5">
    <name type="scientific">Saponaria officinalis</name>
    <name type="common">Common soapwort</name>
    <name type="synonym">Lychnis saponaria</name>
    <dbReference type="NCBI Taxonomy" id="3572"/>
    <lineage>
        <taxon>Eukaryota</taxon>
        <taxon>Viridiplantae</taxon>
        <taxon>Streptophyta</taxon>
        <taxon>Embryophyta</taxon>
        <taxon>Tracheophyta</taxon>
        <taxon>Spermatophyta</taxon>
        <taxon>Magnoliopsida</taxon>
        <taxon>eudicotyledons</taxon>
        <taxon>Gunneridae</taxon>
        <taxon>Pentapetalae</taxon>
        <taxon>Caryophyllales</taxon>
        <taxon>Caryophyllaceae</taxon>
        <taxon>Caryophylleae</taxon>
        <taxon>Saponaria</taxon>
    </lineage>
</organism>
<dbReference type="SUPFAM" id="SSF54928">
    <property type="entry name" value="RNA-binding domain, RBD"/>
    <property type="match status" value="1"/>
</dbReference>
<dbReference type="PROSITE" id="PS50102">
    <property type="entry name" value="RRM"/>
    <property type="match status" value="1"/>
</dbReference>
<dbReference type="Gene3D" id="3.30.70.330">
    <property type="match status" value="1"/>
</dbReference>
<comment type="caution">
    <text evidence="4">The sequence shown here is derived from an EMBL/GenBank/DDBJ whole genome shotgun (WGS) entry which is preliminary data.</text>
</comment>
<evidence type="ECO:0000313" key="4">
    <source>
        <dbReference type="EMBL" id="KAK9666426.1"/>
    </source>
</evidence>
<dbReference type="PANTHER" id="PTHR48027">
    <property type="entry name" value="HETEROGENEOUS NUCLEAR RIBONUCLEOPROTEIN 87F-RELATED"/>
    <property type="match status" value="1"/>
</dbReference>
<accession>A0AAW1GRW4</accession>
<dbReference type="EMBL" id="JBDFQZ010000014">
    <property type="protein sequence ID" value="KAK9666426.1"/>
    <property type="molecule type" value="Genomic_DNA"/>
</dbReference>
<keyword evidence="5" id="KW-1185">Reference proteome</keyword>
<dbReference type="AlphaFoldDB" id="A0AAW1GRW4"/>
<dbReference type="InterPro" id="IPR000504">
    <property type="entry name" value="RRM_dom"/>
</dbReference>
<dbReference type="InterPro" id="IPR012677">
    <property type="entry name" value="Nucleotide-bd_a/b_plait_sf"/>
</dbReference>
<evidence type="ECO:0000256" key="1">
    <source>
        <dbReference type="ARBA" id="ARBA00022884"/>
    </source>
</evidence>
<dbReference type="Proteomes" id="UP001443914">
    <property type="component" value="Unassembled WGS sequence"/>
</dbReference>
<dbReference type="InterPro" id="IPR052462">
    <property type="entry name" value="SLIRP/GR-RBP-like"/>
</dbReference>
<name>A0AAW1GRW4_SAPOF</name>
<dbReference type="Pfam" id="PF00076">
    <property type="entry name" value="RRM_1"/>
    <property type="match status" value="1"/>
</dbReference>
<evidence type="ECO:0000256" key="2">
    <source>
        <dbReference type="PROSITE-ProRule" id="PRU00176"/>
    </source>
</evidence>
<proteinExistence type="predicted"/>
<evidence type="ECO:0000313" key="5">
    <source>
        <dbReference type="Proteomes" id="UP001443914"/>
    </source>
</evidence>
<reference evidence="4" key="1">
    <citation type="submission" date="2024-03" db="EMBL/GenBank/DDBJ databases">
        <title>WGS assembly of Saponaria officinalis var. Norfolk2.</title>
        <authorList>
            <person name="Jenkins J."/>
            <person name="Shu S."/>
            <person name="Grimwood J."/>
            <person name="Barry K."/>
            <person name="Goodstein D."/>
            <person name="Schmutz J."/>
            <person name="Leebens-Mack J."/>
            <person name="Osbourn A."/>
        </authorList>
    </citation>
    <scope>NUCLEOTIDE SEQUENCE [LARGE SCALE GENOMIC DNA]</scope>
    <source>
        <strain evidence="4">JIC</strain>
    </source>
</reference>
<dbReference type="InterPro" id="IPR035979">
    <property type="entry name" value="RBD_domain_sf"/>
</dbReference>
<dbReference type="GO" id="GO:0003723">
    <property type="term" value="F:RNA binding"/>
    <property type="evidence" value="ECO:0007669"/>
    <property type="project" value="UniProtKB-UniRule"/>
</dbReference>
<gene>
    <name evidence="4" type="ORF">RND81_14G183900</name>
</gene>
<feature type="domain" description="RRM" evidence="3">
    <location>
        <begin position="34"/>
        <end position="96"/>
    </location>
</feature>
<protein>
    <recommendedName>
        <fullName evidence="3">RRM domain-containing protein</fullName>
    </recommendedName>
</protein>
<dbReference type="SMART" id="SM00360">
    <property type="entry name" value="RRM"/>
    <property type="match status" value="1"/>
</dbReference>
<keyword evidence="1 2" id="KW-0694">RNA-binding</keyword>
<sequence>MINLAIFTRRAVIAVWSPVSQLKRLCSHPSPPNNKLFVGGLSWSVDERSLLDAFSRRSRGFGFVNFTKGDDAKSAREAMDGKGFLGRPMRISFALEKV</sequence>